<organism evidence="2 3">
    <name type="scientific">Rhodopirellula bahusiensis</name>
    <dbReference type="NCBI Taxonomy" id="2014065"/>
    <lineage>
        <taxon>Bacteria</taxon>
        <taxon>Pseudomonadati</taxon>
        <taxon>Planctomycetota</taxon>
        <taxon>Planctomycetia</taxon>
        <taxon>Pirellulales</taxon>
        <taxon>Pirellulaceae</taxon>
        <taxon>Rhodopirellula</taxon>
    </lineage>
</organism>
<reference evidence="2 3" key="1">
    <citation type="submission" date="2017-06" db="EMBL/GenBank/DDBJ databases">
        <title>Description of Rhodopirellula bahusiensis sp. nov.</title>
        <authorList>
            <person name="Kizina J."/>
            <person name="Harder J."/>
        </authorList>
    </citation>
    <scope>NUCLEOTIDE SEQUENCE [LARGE SCALE GENOMIC DNA]</scope>
    <source>
        <strain evidence="2 3">SWK21</strain>
    </source>
</reference>
<dbReference type="InterPro" id="IPR024930">
    <property type="entry name" value="Skp_dom_sf"/>
</dbReference>
<dbReference type="SMART" id="SM00935">
    <property type="entry name" value="OmpH"/>
    <property type="match status" value="1"/>
</dbReference>
<proteinExistence type="predicted"/>
<protein>
    <recommendedName>
        <fullName evidence="4">Outer membrane chaperone Skp</fullName>
    </recommendedName>
</protein>
<comment type="caution">
    <text evidence="2">The sequence shown here is derived from an EMBL/GenBank/DDBJ whole genome shotgun (WGS) entry which is preliminary data.</text>
</comment>
<evidence type="ECO:0008006" key="4">
    <source>
        <dbReference type="Google" id="ProtNLM"/>
    </source>
</evidence>
<dbReference type="GeneID" id="90609087"/>
<feature type="coiled-coil region" evidence="1">
    <location>
        <begin position="59"/>
        <end position="93"/>
    </location>
</feature>
<evidence type="ECO:0000313" key="3">
    <source>
        <dbReference type="Proteomes" id="UP000225740"/>
    </source>
</evidence>
<keyword evidence="1" id="KW-0175">Coiled coil</keyword>
<dbReference type="EMBL" id="NIZW01000009">
    <property type="protein sequence ID" value="PHQ34842.1"/>
    <property type="molecule type" value="Genomic_DNA"/>
</dbReference>
<keyword evidence="3" id="KW-1185">Reference proteome</keyword>
<dbReference type="AlphaFoldDB" id="A0A2G1W731"/>
<evidence type="ECO:0000256" key="1">
    <source>
        <dbReference type="SAM" id="Coils"/>
    </source>
</evidence>
<dbReference type="RefSeq" id="WP_099261144.1">
    <property type="nucleotide sequence ID" value="NZ_NIZW01000009.1"/>
</dbReference>
<dbReference type="Gene3D" id="3.30.910.20">
    <property type="entry name" value="Skp domain"/>
    <property type="match status" value="1"/>
</dbReference>
<name>A0A2G1W731_9BACT</name>
<accession>A0A2G1W731</accession>
<gene>
    <name evidence="2" type="ORF">CEE69_13325</name>
</gene>
<dbReference type="OrthoDB" id="273168at2"/>
<sequence length="220" mass="24432">MNQTIAFTTQGVADVRTIVLSAIALAMTTVSVLAPAKASAQDAGHRLAVVDVAYIFKNNEGIKLQVKAVEDNLKAFDAELTAKREELKNSLEKLKTYQAGSAEFTAQEERVASMESKLRLDMARKRKELADREAKIYYDNYQLITSGVQAIAEYHKINLVLRYNSEQMDLEQGESVIRGVMRNIVYHDEKLDMTGAVMQYLDKKLASGVATNPGGTPNRK</sequence>
<dbReference type="Pfam" id="PF03938">
    <property type="entry name" value="OmpH"/>
    <property type="match status" value="1"/>
</dbReference>
<dbReference type="Proteomes" id="UP000225740">
    <property type="component" value="Unassembled WGS sequence"/>
</dbReference>
<dbReference type="GO" id="GO:0051082">
    <property type="term" value="F:unfolded protein binding"/>
    <property type="evidence" value="ECO:0007669"/>
    <property type="project" value="InterPro"/>
</dbReference>
<dbReference type="InterPro" id="IPR005632">
    <property type="entry name" value="Chaperone_Skp"/>
</dbReference>
<dbReference type="SUPFAM" id="SSF111384">
    <property type="entry name" value="OmpH-like"/>
    <property type="match status" value="1"/>
</dbReference>
<evidence type="ECO:0000313" key="2">
    <source>
        <dbReference type="EMBL" id="PHQ34842.1"/>
    </source>
</evidence>